<accession>A0A8C7XLG1</accession>
<comment type="subcellular location">
    <subcellularLocation>
        <location evidence="1">Membrane</location>
    </subcellularLocation>
</comment>
<evidence type="ECO:0000256" key="2">
    <source>
        <dbReference type="ARBA" id="ARBA00006843"/>
    </source>
</evidence>
<evidence type="ECO:0000256" key="6">
    <source>
        <dbReference type="SAM" id="Phobius"/>
    </source>
</evidence>
<sequence>METSFCSQAPIQAVPHSDPPDLYPHCKNIPPNEDAFLFNYCFKVLLSFSKMHNYKYVYKCIGDGIIYTAREANISGNRVRAESNSRTAKTLNHVALGIGLVLIIAYIAVINS</sequence>
<reference evidence="7" key="2">
    <citation type="submission" date="2025-09" db="UniProtKB">
        <authorList>
            <consortium name="Ensembl"/>
        </authorList>
    </citation>
    <scope>IDENTIFICATION</scope>
</reference>
<evidence type="ECO:0000256" key="4">
    <source>
        <dbReference type="ARBA" id="ARBA00022989"/>
    </source>
</evidence>
<organism evidence="7 8">
    <name type="scientific">Oryzias sinensis</name>
    <name type="common">Chinese medaka</name>
    <dbReference type="NCBI Taxonomy" id="183150"/>
    <lineage>
        <taxon>Eukaryota</taxon>
        <taxon>Metazoa</taxon>
        <taxon>Chordata</taxon>
        <taxon>Craniata</taxon>
        <taxon>Vertebrata</taxon>
        <taxon>Euteleostomi</taxon>
        <taxon>Actinopterygii</taxon>
        <taxon>Neopterygii</taxon>
        <taxon>Teleostei</taxon>
        <taxon>Neoteleostei</taxon>
        <taxon>Acanthomorphata</taxon>
        <taxon>Ovalentaria</taxon>
        <taxon>Atherinomorphae</taxon>
        <taxon>Beloniformes</taxon>
        <taxon>Adrianichthyidae</taxon>
        <taxon>Oryziinae</taxon>
        <taxon>Oryzias</taxon>
    </lineage>
</organism>
<dbReference type="GO" id="GO:0016020">
    <property type="term" value="C:membrane"/>
    <property type="evidence" value="ECO:0007669"/>
    <property type="project" value="UniProtKB-SubCell"/>
</dbReference>
<evidence type="ECO:0000256" key="3">
    <source>
        <dbReference type="ARBA" id="ARBA00022692"/>
    </source>
</evidence>
<dbReference type="Ensembl" id="ENSOSIT00000016259.1">
    <property type="protein sequence ID" value="ENSOSIP00000015376.1"/>
    <property type="gene ID" value="ENSOSIG00000008605.1"/>
</dbReference>
<dbReference type="AlphaFoldDB" id="A0A8C7XLG1"/>
<reference evidence="7" key="1">
    <citation type="submission" date="2025-08" db="UniProtKB">
        <authorList>
            <consortium name="Ensembl"/>
        </authorList>
    </citation>
    <scope>IDENTIFICATION</scope>
</reference>
<protein>
    <submittedName>
        <fullName evidence="7">Uncharacterized protein</fullName>
    </submittedName>
</protein>
<keyword evidence="5 6" id="KW-0472">Membrane</keyword>
<dbReference type="InterPro" id="IPR007593">
    <property type="entry name" value="CD225/Dispanin_fam"/>
</dbReference>
<proteinExistence type="inferred from homology"/>
<evidence type="ECO:0000256" key="5">
    <source>
        <dbReference type="ARBA" id="ARBA00023136"/>
    </source>
</evidence>
<keyword evidence="8" id="KW-1185">Reference proteome</keyword>
<evidence type="ECO:0000313" key="7">
    <source>
        <dbReference type="Ensembl" id="ENSOSIP00000015376.1"/>
    </source>
</evidence>
<keyword evidence="4 6" id="KW-1133">Transmembrane helix</keyword>
<name>A0A8C7XLG1_9TELE</name>
<evidence type="ECO:0000256" key="1">
    <source>
        <dbReference type="ARBA" id="ARBA00004370"/>
    </source>
</evidence>
<keyword evidence="3 6" id="KW-0812">Transmembrane</keyword>
<comment type="similarity">
    <text evidence="2">Belongs to the CD225/Dispanin family.</text>
</comment>
<dbReference type="Proteomes" id="UP000694383">
    <property type="component" value="Unplaced"/>
</dbReference>
<evidence type="ECO:0000313" key="8">
    <source>
        <dbReference type="Proteomes" id="UP000694383"/>
    </source>
</evidence>
<dbReference type="Pfam" id="PF04505">
    <property type="entry name" value="CD225"/>
    <property type="match status" value="1"/>
</dbReference>
<feature type="transmembrane region" description="Helical" evidence="6">
    <location>
        <begin position="90"/>
        <end position="110"/>
    </location>
</feature>